<keyword evidence="2" id="KW-1133">Transmembrane helix</keyword>
<proteinExistence type="predicted"/>
<evidence type="ECO:0000313" key="4">
    <source>
        <dbReference type="Proteomes" id="UP000886842"/>
    </source>
</evidence>
<protein>
    <submittedName>
        <fullName evidence="3">Uncharacterized protein</fullName>
    </submittedName>
</protein>
<feature type="transmembrane region" description="Helical" evidence="2">
    <location>
        <begin position="12"/>
        <end position="33"/>
    </location>
</feature>
<evidence type="ECO:0000256" key="1">
    <source>
        <dbReference type="SAM" id="MobiDB-lite"/>
    </source>
</evidence>
<feature type="region of interest" description="Disordered" evidence="1">
    <location>
        <begin position="29"/>
        <end position="120"/>
    </location>
</feature>
<organism evidence="3 4">
    <name type="scientific">Candidatus Avipropionibacterium avicola</name>
    <dbReference type="NCBI Taxonomy" id="2840701"/>
    <lineage>
        <taxon>Bacteria</taxon>
        <taxon>Bacillati</taxon>
        <taxon>Actinomycetota</taxon>
        <taxon>Actinomycetes</taxon>
        <taxon>Propionibacteriales</taxon>
        <taxon>Propionibacteriaceae</taxon>
        <taxon>Propionibacteriaceae incertae sedis</taxon>
        <taxon>Candidatus Avipropionibacterium</taxon>
    </lineage>
</organism>
<sequence length="120" mass="12799">MDAQRESPRSRVRWLVAIGGAVATGLAAGAGLARRRRRQQEEAELWSEARRADLPRSVPEPESVVPESTSAPDVTEEAVVDESIAPLHAGAEAGEGGVEGARPRRALDPEPLDELGGREE</sequence>
<reference evidence="3" key="1">
    <citation type="submission" date="2020-10" db="EMBL/GenBank/DDBJ databases">
        <authorList>
            <person name="Gilroy R."/>
        </authorList>
    </citation>
    <scope>NUCLEOTIDE SEQUENCE</scope>
    <source>
        <strain evidence="3">ChiGjej1B1-24693</strain>
    </source>
</reference>
<evidence type="ECO:0000256" key="2">
    <source>
        <dbReference type="SAM" id="Phobius"/>
    </source>
</evidence>
<dbReference type="Proteomes" id="UP000886842">
    <property type="component" value="Unassembled WGS sequence"/>
</dbReference>
<keyword evidence="2" id="KW-0812">Transmembrane</keyword>
<name>A0A9D1H049_9ACTN</name>
<dbReference type="EMBL" id="DVLP01000411">
    <property type="protein sequence ID" value="HIT76709.1"/>
    <property type="molecule type" value="Genomic_DNA"/>
</dbReference>
<comment type="caution">
    <text evidence="3">The sequence shown here is derived from an EMBL/GenBank/DDBJ whole genome shotgun (WGS) entry which is preliminary data.</text>
</comment>
<dbReference type="AlphaFoldDB" id="A0A9D1H049"/>
<gene>
    <name evidence="3" type="ORF">IAA98_14095</name>
</gene>
<accession>A0A9D1H049</accession>
<keyword evidence="2" id="KW-0472">Membrane</keyword>
<reference evidence="3" key="2">
    <citation type="journal article" date="2021" name="PeerJ">
        <title>Extensive microbial diversity within the chicken gut microbiome revealed by metagenomics and culture.</title>
        <authorList>
            <person name="Gilroy R."/>
            <person name="Ravi A."/>
            <person name="Getino M."/>
            <person name="Pursley I."/>
            <person name="Horton D.L."/>
            <person name="Alikhan N.F."/>
            <person name="Baker D."/>
            <person name="Gharbi K."/>
            <person name="Hall N."/>
            <person name="Watson M."/>
            <person name="Adriaenssens E.M."/>
            <person name="Foster-Nyarko E."/>
            <person name="Jarju S."/>
            <person name="Secka A."/>
            <person name="Antonio M."/>
            <person name="Oren A."/>
            <person name="Chaudhuri R.R."/>
            <person name="La Ragione R."/>
            <person name="Hildebrand F."/>
            <person name="Pallen M.J."/>
        </authorList>
    </citation>
    <scope>NUCLEOTIDE SEQUENCE</scope>
    <source>
        <strain evidence="3">ChiGjej1B1-24693</strain>
    </source>
</reference>
<evidence type="ECO:0000313" key="3">
    <source>
        <dbReference type="EMBL" id="HIT76709.1"/>
    </source>
</evidence>
<feature type="non-terminal residue" evidence="3">
    <location>
        <position position="120"/>
    </location>
</feature>